<dbReference type="AlphaFoldDB" id="A0A315EIQ1"/>
<evidence type="ECO:0000256" key="1">
    <source>
        <dbReference type="SAM" id="MobiDB-lite"/>
    </source>
</evidence>
<dbReference type="RefSeq" id="WP_146179701.1">
    <property type="nucleotide sequence ID" value="NZ_NESN01000001.1"/>
</dbReference>
<dbReference type="Proteomes" id="UP000250790">
    <property type="component" value="Unassembled WGS sequence"/>
</dbReference>
<comment type="caution">
    <text evidence="2">The sequence shown here is derived from an EMBL/GenBank/DDBJ whole genome shotgun (WGS) entry which is preliminary data.</text>
</comment>
<gene>
    <name evidence="2" type="ORF">B9Z37_04130</name>
</gene>
<feature type="region of interest" description="Disordered" evidence="1">
    <location>
        <begin position="101"/>
        <end position="142"/>
    </location>
</feature>
<sequence>MSAWLLPWLGALPLRWIVSSLLAAGLFWAGYRQGQQGVQRAWETERLQQQSATLQQSLQVAQVQTRQEQINQRITTDHDTRKTQLQRLWQPPKASLVPVVVTPDSPNSQSVPDNLRTGDDRLRDSTSSSSLGPVPAHAQPATGVDAAAAHAVPDPAIAQIPVSCEQLASDAAQATLMVLSFQRWYAEQAKAAEKP</sequence>
<name>A0A315EIQ1_9BURK</name>
<proteinExistence type="predicted"/>
<protein>
    <submittedName>
        <fullName evidence="2">Uncharacterized protein</fullName>
    </submittedName>
</protein>
<keyword evidence="3" id="KW-1185">Reference proteome</keyword>
<accession>A0A315EIQ1</accession>
<organism evidence="2 3">
    <name type="scientific">Limnohabitans parvus II-B4</name>
    <dbReference type="NCBI Taxonomy" id="1293052"/>
    <lineage>
        <taxon>Bacteria</taxon>
        <taxon>Pseudomonadati</taxon>
        <taxon>Pseudomonadota</taxon>
        <taxon>Betaproteobacteria</taxon>
        <taxon>Burkholderiales</taxon>
        <taxon>Comamonadaceae</taxon>
        <taxon>Limnohabitans</taxon>
    </lineage>
</organism>
<dbReference type="EMBL" id="NESN01000001">
    <property type="protein sequence ID" value="PUE55734.1"/>
    <property type="molecule type" value="Genomic_DNA"/>
</dbReference>
<reference evidence="2 3" key="1">
    <citation type="submission" date="2017-04" db="EMBL/GenBank/DDBJ databases">
        <title>Unexpected and diverse lifestyles within the genus Limnohabitans.</title>
        <authorList>
            <person name="Kasalicky V."/>
            <person name="Mehrshad M."/>
            <person name="Andrei S.-A."/>
            <person name="Salcher M."/>
            <person name="Kratochvilova H."/>
            <person name="Simek K."/>
            <person name="Ghai R."/>
        </authorList>
    </citation>
    <scope>NUCLEOTIDE SEQUENCE [LARGE SCALE GENOMIC DNA]</scope>
    <source>
        <strain evidence="2 3">II-B4</strain>
    </source>
</reference>
<evidence type="ECO:0000313" key="3">
    <source>
        <dbReference type="Proteomes" id="UP000250790"/>
    </source>
</evidence>
<evidence type="ECO:0000313" key="2">
    <source>
        <dbReference type="EMBL" id="PUE55734.1"/>
    </source>
</evidence>